<feature type="compositionally biased region" description="Low complexity" evidence="1">
    <location>
        <begin position="78"/>
        <end position="91"/>
    </location>
</feature>
<organism evidence="2">
    <name type="scientific">bioreactor metagenome</name>
    <dbReference type="NCBI Taxonomy" id="1076179"/>
    <lineage>
        <taxon>unclassified sequences</taxon>
        <taxon>metagenomes</taxon>
        <taxon>ecological metagenomes</taxon>
    </lineage>
</organism>
<proteinExistence type="predicted"/>
<dbReference type="EMBL" id="VSSQ01012297">
    <property type="protein sequence ID" value="MPM48892.1"/>
    <property type="molecule type" value="Genomic_DNA"/>
</dbReference>
<reference evidence="2" key="1">
    <citation type="submission" date="2019-08" db="EMBL/GenBank/DDBJ databases">
        <authorList>
            <person name="Kucharzyk K."/>
            <person name="Murdoch R.W."/>
            <person name="Higgins S."/>
            <person name="Loffler F."/>
        </authorList>
    </citation>
    <scope>NUCLEOTIDE SEQUENCE</scope>
</reference>
<gene>
    <name evidence="2" type="ORF">SDC9_95619</name>
</gene>
<sequence length="200" mass="22249">MRRCFRSSASALAKRLKSRSTRSITSAHPWSLKRPCWFRNGTLPSNRCTITSNNSNAATTNFSKWKRQNSSQAARNGSSLLPASPAAALRSSSRRSLRTRLNCPPISKSLQWTSPPSMRSRAGLRSFPACATFSASLAWMSVWSWRTRSSPWRNLCLATESSAFRAFLATTTSVTAKAARNRPYRAPAPPLKKHFIRDGI</sequence>
<protein>
    <submittedName>
        <fullName evidence="2">Uncharacterized protein</fullName>
    </submittedName>
</protein>
<dbReference type="AlphaFoldDB" id="A0A645A712"/>
<feature type="region of interest" description="Disordered" evidence="1">
    <location>
        <begin position="73"/>
        <end position="97"/>
    </location>
</feature>
<comment type="caution">
    <text evidence="2">The sequence shown here is derived from an EMBL/GenBank/DDBJ whole genome shotgun (WGS) entry which is preliminary data.</text>
</comment>
<name>A0A645A712_9ZZZZ</name>
<evidence type="ECO:0000256" key="1">
    <source>
        <dbReference type="SAM" id="MobiDB-lite"/>
    </source>
</evidence>
<accession>A0A645A712</accession>
<evidence type="ECO:0000313" key="2">
    <source>
        <dbReference type="EMBL" id="MPM48892.1"/>
    </source>
</evidence>